<dbReference type="HOGENOM" id="CLU_012039_0_0_6"/>
<evidence type="ECO:0000313" key="10">
    <source>
        <dbReference type="Proteomes" id="UP000009102"/>
    </source>
</evidence>
<organism evidence="9 10">
    <name type="scientific">Halothiobacillus neapolitanus (strain ATCC 23641 / DSM 15147 / CIP 104769 / NCIMB 8539 / c2)</name>
    <name type="common">Thiobacillus neapolitanus</name>
    <dbReference type="NCBI Taxonomy" id="555778"/>
    <lineage>
        <taxon>Bacteria</taxon>
        <taxon>Pseudomonadati</taxon>
        <taxon>Pseudomonadota</taxon>
        <taxon>Gammaproteobacteria</taxon>
        <taxon>Chromatiales</taxon>
        <taxon>Halothiobacillaceae</taxon>
        <taxon>Halothiobacillus</taxon>
    </lineage>
</organism>
<accession>D0L1A2</accession>
<feature type="compositionally biased region" description="Basic and acidic residues" evidence="7">
    <location>
        <begin position="694"/>
        <end position="716"/>
    </location>
</feature>
<evidence type="ECO:0000256" key="3">
    <source>
        <dbReference type="ARBA" id="ARBA00022475"/>
    </source>
</evidence>
<dbReference type="KEGG" id="hna:Hneap_1649"/>
<dbReference type="AlphaFoldDB" id="D0L1A2"/>
<dbReference type="InterPro" id="IPR027417">
    <property type="entry name" value="P-loop_NTPase"/>
</dbReference>
<proteinExistence type="inferred from homology"/>
<feature type="compositionally biased region" description="Low complexity" evidence="7">
    <location>
        <begin position="676"/>
        <end position="689"/>
    </location>
</feature>
<comment type="similarity">
    <text evidence="2">Belongs to the VirD4/TraG family.</text>
</comment>
<dbReference type="CDD" id="cd01127">
    <property type="entry name" value="TrwB_TraG_TraD_VirD4"/>
    <property type="match status" value="1"/>
</dbReference>
<dbReference type="PANTHER" id="PTHR37937:SF1">
    <property type="entry name" value="CONJUGATIVE TRANSFER: DNA TRANSPORT"/>
    <property type="match status" value="1"/>
</dbReference>
<keyword evidence="6 8" id="KW-0472">Membrane</keyword>
<feature type="transmembrane region" description="Helical" evidence="8">
    <location>
        <begin position="55"/>
        <end position="77"/>
    </location>
</feature>
<feature type="region of interest" description="Disordered" evidence="7">
    <location>
        <begin position="625"/>
        <end position="716"/>
    </location>
</feature>
<dbReference type="InterPro" id="IPR003688">
    <property type="entry name" value="TraG/VirD4"/>
</dbReference>
<evidence type="ECO:0000256" key="4">
    <source>
        <dbReference type="ARBA" id="ARBA00022692"/>
    </source>
</evidence>
<dbReference type="GO" id="GO:0005886">
    <property type="term" value="C:plasma membrane"/>
    <property type="evidence" value="ECO:0007669"/>
    <property type="project" value="UniProtKB-SubCell"/>
</dbReference>
<dbReference type="SUPFAM" id="SSF52540">
    <property type="entry name" value="P-loop containing nucleoside triphosphate hydrolases"/>
    <property type="match status" value="1"/>
</dbReference>
<dbReference type="Proteomes" id="UP000009102">
    <property type="component" value="Chromosome"/>
</dbReference>
<protein>
    <submittedName>
        <fullName evidence="9">TRAG family protein</fullName>
    </submittedName>
</protein>
<dbReference type="OrthoDB" id="9759295at2"/>
<dbReference type="RefSeq" id="WP_012824509.1">
    <property type="nucleotide sequence ID" value="NC_013422.1"/>
</dbReference>
<feature type="transmembrane region" description="Helical" evidence="8">
    <location>
        <begin position="24"/>
        <end position="43"/>
    </location>
</feature>
<evidence type="ECO:0000313" key="9">
    <source>
        <dbReference type="EMBL" id="ACX96475.1"/>
    </source>
</evidence>
<evidence type="ECO:0000256" key="5">
    <source>
        <dbReference type="ARBA" id="ARBA00022989"/>
    </source>
</evidence>
<feature type="transmembrane region" description="Helical" evidence="8">
    <location>
        <begin position="89"/>
        <end position="113"/>
    </location>
</feature>
<keyword evidence="3" id="KW-1003">Cell membrane</keyword>
<comment type="subcellular location">
    <subcellularLocation>
        <location evidence="1">Cell membrane</location>
        <topology evidence="1">Multi-pass membrane protein</topology>
    </subcellularLocation>
</comment>
<gene>
    <name evidence="9" type="ordered locus">Hneap_1649</name>
</gene>
<dbReference type="STRING" id="555778.Hneap_1649"/>
<dbReference type="InterPro" id="IPR051539">
    <property type="entry name" value="T4SS-coupling_protein"/>
</dbReference>
<dbReference type="Gene3D" id="3.40.50.300">
    <property type="entry name" value="P-loop containing nucleotide triphosphate hydrolases"/>
    <property type="match status" value="1"/>
</dbReference>
<reference evidence="9 10" key="1">
    <citation type="submission" date="2009-10" db="EMBL/GenBank/DDBJ databases">
        <title>Complete sequence of Halothiobacillus neapolitanus c2.</title>
        <authorList>
            <consortium name="US DOE Joint Genome Institute"/>
            <person name="Lucas S."/>
            <person name="Copeland A."/>
            <person name="Lapidus A."/>
            <person name="Glavina del Rio T."/>
            <person name="Tice H."/>
            <person name="Bruce D."/>
            <person name="Goodwin L."/>
            <person name="Pitluck S."/>
            <person name="Davenport K."/>
            <person name="Brettin T."/>
            <person name="Detter J.C."/>
            <person name="Han C."/>
            <person name="Tapia R."/>
            <person name="Larimer F."/>
            <person name="Land M."/>
            <person name="Hauser L."/>
            <person name="Kyrpides N."/>
            <person name="Mikhailova N."/>
            <person name="Kerfeld C."/>
            <person name="Cannon G."/>
            <person name="Heinhort S."/>
        </authorList>
    </citation>
    <scope>NUCLEOTIDE SEQUENCE [LARGE SCALE GENOMIC DNA]</scope>
    <source>
        <strain evidence="10">ATCC 23641 / c2</strain>
    </source>
</reference>
<dbReference type="EMBL" id="CP001801">
    <property type="protein sequence ID" value="ACX96475.1"/>
    <property type="molecule type" value="Genomic_DNA"/>
</dbReference>
<dbReference type="eggNOG" id="COG3505">
    <property type="taxonomic scope" value="Bacteria"/>
</dbReference>
<feature type="compositionally biased region" description="Polar residues" evidence="7">
    <location>
        <begin position="657"/>
        <end position="675"/>
    </location>
</feature>
<evidence type="ECO:0000256" key="1">
    <source>
        <dbReference type="ARBA" id="ARBA00004651"/>
    </source>
</evidence>
<keyword evidence="10" id="KW-1185">Reference proteome</keyword>
<evidence type="ECO:0000256" key="7">
    <source>
        <dbReference type="SAM" id="MobiDB-lite"/>
    </source>
</evidence>
<name>D0L1A2_HALNC</name>
<keyword evidence="4 8" id="KW-0812">Transmembrane</keyword>
<evidence type="ECO:0000256" key="2">
    <source>
        <dbReference type="ARBA" id="ARBA00008806"/>
    </source>
</evidence>
<dbReference type="NCBIfam" id="NF010453">
    <property type="entry name" value="PRK13880.1"/>
    <property type="match status" value="1"/>
</dbReference>
<evidence type="ECO:0000256" key="8">
    <source>
        <dbReference type="SAM" id="Phobius"/>
    </source>
</evidence>
<sequence>MAKNPSSPTELYNLSNKSPEPGGLQLMGVAAGLLMLFTVMVVTTQYLASALDYQAALGSPLIGKLYAPWMFAIWLWQYGNVPTLKSIVFIAYVLLIGGAAVAVIGAALISYWYRRKFGNVGMDSLHGSAHWASEDEIKEMGVFDSAGVFIGAWKNPCGDVQYLRHDGPEHVMAFAPTRSGKGVGLVLPTLLAWRHSALVYDIKGENYALTAGWREKEANNRIIRFSPTDITGSASYNPLNEVRLGTQREIADIQNLVTMIVDPDGKGMTDHWAKTGHALLVGTVLHVMYSEEDKTLRGVATFLSDPSRTLEESLAEMINTNHLGDRPHPVVAASARDMMNKADNERSGVLSTAMSFLTLYRDPIVASNTDKSDFAVADLMNAEQPVSLYLVVPPSDKDRLKPLIRLMINQIIRNLTESMEFKDGRSVAGYKHRLLLMIDEFPSLGRLDIFQEALAFIAGYGMKAYLITQDLSQLYAAYGKDESIMSNCHIRIAYAPNKIETAELLSKMSGTTTIIKRQESFSGGRTKLMLDQISTSIQEVQRPLLTPDEALRLPGPQKDGQGNIMEAGDMLIFVAGKAPIYGKQILYFKDPLFLARAKFPAPNARPVAAALSAPAHAAVAEIDEQTPQQPAPLKAAPNSVAPPLGKGQTGVAFAPLSPTSSSENRETSAVQTTPMTASTSATLNSATFAPAHSPAEESKPHENITAEPESESHGEEMTADGFAVIPEETQDLLPADLDTGEPDAERYGTEDLVICHADEPVRVARQPDDLLNEFKAITENAEMDSAEQAWFAVADDTPDVSELRETEISDEGTDAIFDIFSPR</sequence>
<dbReference type="PANTHER" id="PTHR37937">
    <property type="entry name" value="CONJUGATIVE TRANSFER: DNA TRANSPORT"/>
    <property type="match status" value="1"/>
</dbReference>
<evidence type="ECO:0000256" key="6">
    <source>
        <dbReference type="ARBA" id="ARBA00023136"/>
    </source>
</evidence>
<dbReference type="Pfam" id="PF02534">
    <property type="entry name" value="T4SS-DNA_transf"/>
    <property type="match status" value="1"/>
</dbReference>
<keyword evidence="5 8" id="KW-1133">Transmembrane helix</keyword>